<keyword evidence="10 11" id="KW-0472">Membrane</keyword>
<keyword evidence="9" id="KW-0482">Metalloprotease</keyword>
<name>A0ABP6QKS5_9ACTN</name>
<feature type="domain" description="PDZ" evidence="12">
    <location>
        <begin position="146"/>
        <end position="230"/>
    </location>
</feature>
<evidence type="ECO:0000256" key="4">
    <source>
        <dbReference type="ARBA" id="ARBA00022670"/>
    </source>
</evidence>
<proteinExistence type="inferred from homology"/>
<comment type="similarity">
    <text evidence="3">Belongs to the peptidase M50B family.</text>
</comment>
<comment type="cofactor">
    <cofactor evidence="1">
        <name>Zn(2+)</name>
        <dbReference type="ChEBI" id="CHEBI:29105"/>
    </cofactor>
</comment>
<dbReference type="InterPro" id="IPR004387">
    <property type="entry name" value="Pept_M50_Zn"/>
</dbReference>
<evidence type="ECO:0000256" key="3">
    <source>
        <dbReference type="ARBA" id="ARBA00007931"/>
    </source>
</evidence>
<gene>
    <name evidence="13" type="ORF">GCM10010468_74350</name>
</gene>
<keyword evidence="7" id="KW-0862">Zinc</keyword>
<dbReference type="SUPFAM" id="SSF50156">
    <property type="entry name" value="PDZ domain-like"/>
    <property type="match status" value="1"/>
</dbReference>
<evidence type="ECO:0000256" key="8">
    <source>
        <dbReference type="ARBA" id="ARBA00022989"/>
    </source>
</evidence>
<keyword evidence="13" id="KW-0328">Glycosyltransferase</keyword>
<reference evidence="14" key="1">
    <citation type="journal article" date="2019" name="Int. J. Syst. Evol. Microbiol.">
        <title>The Global Catalogue of Microorganisms (GCM) 10K type strain sequencing project: providing services to taxonomists for standard genome sequencing and annotation.</title>
        <authorList>
            <consortium name="The Broad Institute Genomics Platform"/>
            <consortium name="The Broad Institute Genome Sequencing Center for Infectious Disease"/>
            <person name="Wu L."/>
            <person name="Ma J."/>
        </authorList>
    </citation>
    <scope>NUCLEOTIDE SEQUENCE [LARGE SCALE GENOMIC DNA]</scope>
    <source>
        <strain evidence="14">JCM 9377</strain>
    </source>
</reference>
<dbReference type="PANTHER" id="PTHR42837:SF2">
    <property type="entry name" value="MEMBRANE METALLOPROTEASE ARASP2, CHLOROPLASTIC-RELATED"/>
    <property type="match status" value="1"/>
</dbReference>
<keyword evidence="14" id="KW-1185">Reference proteome</keyword>
<evidence type="ECO:0000259" key="12">
    <source>
        <dbReference type="SMART" id="SM00228"/>
    </source>
</evidence>
<dbReference type="Proteomes" id="UP001501237">
    <property type="component" value="Unassembled WGS sequence"/>
</dbReference>
<keyword evidence="4 13" id="KW-0645">Protease</keyword>
<evidence type="ECO:0000256" key="5">
    <source>
        <dbReference type="ARBA" id="ARBA00022692"/>
    </source>
</evidence>
<dbReference type="PANTHER" id="PTHR42837">
    <property type="entry name" value="REGULATOR OF SIGMA-E PROTEASE RSEP"/>
    <property type="match status" value="1"/>
</dbReference>
<comment type="subcellular location">
    <subcellularLocation>
        <location evidence="2">Membrane</location>
        <topology evidence="2">Multi-pass membrane protein</topology>
    </subcellularLocation>
</comment>
<sequence length="429" mass="46056">MLVLGIVLFFVLLMASIALHEFGHMVFAKWFGVRVPQFMVGFGPTIRSWRRGETEYGVKWIPLGGYVRMIGMLPPRAGDPEGHLRPSSTGRFSQLIDAARAGALEEVGPGDEDRVYYRKAWWQKALISFAGPMMNFLLAFVFLAVALMGIGLQKPTSTIGTVAACVLPATEYGRACTPADPPTPAAAAGLRPGDVIVDFDGTPITDYTVFQRLIRDSAGRQVTLTVRRDGQALRLTPKIIPNTLPDLKNPKTTVTGGFLGITPATAHVRQGPGAVIDQLGAMTTGTLQAFAHFPEKMRNIWAASFGGEKRDADSPMGVVGASRIGGEVLSSRQDNLDKIFLFVLMLGSINFAVGAFNLLPLLPLDGGNIVGAFWEGIKRGFARLTRRPMPGPVDVAKALPLTYVVGALIVVMGLLLAYADLVNPVKLGG</sequence>
<accession>A0ABP6QKS5</accession>
<evidence type="ECO:0000313" key="14">
    <source>
        <dbReference type="Proteomes" id="UP001501237"/>
    </source>
</evidence>
<keyword evidence="13" id="KW-0808">Transferase</keyword>
<dbReference type="EMBL" id="BAAAUV010000035">
    <property type="protein sequence ID" value="GAA3238675.1"/>
    <property type="molecule type" value="Genomic_DNA"/>
</dbReference>
<keyword evidence="5 11" id="KW-0812">Transmembrane</keyword>
<protein>
    <submittedName>
        <fullName evidence="13">Site-2 protease family protein</fullName>
    </submittedName>
</protein>
<dbReference type="Gene3D" id="2.30.42.10">
    <property type="match status" value="1"/>
</dbReference>
<dbReference type="InterPro" id="IPR001478">
    <property type="entry name" value="PDZ"/>
</dbReference>
<evidence type="ECO:0000256" key="10">
    <source>
        <dbReference type="ARBA" id="ARBA00023136"/>
    </source>
</evidence>
<dbReference type="InterPro" id="IPR008915">
    <property type="entry name" value="Peptidase_M50"/>
</dbReference>
<dbReference type="Pfam" id="PF17820">
    <property type="entry name" value="PDZ_6"/>
    <property type="match status" value="1"/>
</dbReference>
<dbReference type="GO" id="GO:0006508">
    <property type="term" value="P:proteolysis"/>
    <property type="evidence" value="ECO:0007669"/>
    <property type="project" value="UniProtKB-KW"/>
</dbReference>
<dbReference type="InterPro" id="IPR036034">
    <property type="entry name" value="PDZ_sf"/>
</dbReference>
<organism evidence="13 14">
    <name type="scientific">Actinocorallia longicatena</name>
    <dbReference type="NCBI Taxonomy" id="111803"/>
    <lineage>
        <taxon>Bacteria</taxon>
        <taxon>Bacillati</taxon>
        <taxon>Actinomycetota</taxon>
        <taxon>Actinomycetes</taxon>
        <taxon>Streptosporangiales</taxon>
        <taxon>Thermomonosporaceae</taxon>
        <taxon>Actinocorallia</taxon>
    </lineage>
</organism>
<keyword evidence="6" id="KW-0378">Hydrolase</keyword>
<dbReference type="GO" id="GO:0008233">
    <property type="term" value="F:peptidase activity"/>
    <property type="evidence" value="ECO:0007669"/>
    <property type="project" value="UniProtKB-KW"/>
</dbReference>
<dbReference type="GO" id="GO:0016757">
    <property type="term" value="F:glycosyltransferase activity"/>
    <property type="evidence" value="ECO:0007669"/>
    <property type="project" value="UniProtKB-KW"/>
</dbReference>
<keyword evidence="8 11" id="KW-1133">Transmembrane helix</keyword>
<evidence type="ECO:0000256" key="1">
    <source>
        <dbReference type="ARBA" id="ARBA00001947"/>
    </source>
</evidence>
<feature type="transmembrane region" description="Helical" evidence="11">
    <location>
        <begin position="339"/>
        <end position="359"/>
    </location>
</feature>
<dbReference type="CDD" id="cd06163">
    <property type="entry name" value="S2P-M50_PDZ_RseP-like"/>
    <property type="match status" value="1"/>
</dbReference>
<dbReference type="InterPro" id="IPR041489">
    <property type="entry name" value="PDZ_6"/>
</dbReference>
<comment type="caution">
    <text evidence="13">The sequence shown here is derived from an EMBL/GenBank/DDBJ whole genome shotgun (WGS) entry which is preliminary data.</text>
</comment>
<evidence type="ECO:0000313" key="13">
    <source>
        <dbReference type="EMBL" id="GAA3238675.1"/>
    </source>
</evidence>
<dbReference type="RefSeq" id="WP_344838266.1">
    <property type="nucleotide sequence ID" value="NZ_BAAAUV010000035.1"/>
</dbReference>
<feature type="transmembrane region" description="Helical" evidence="11">
    <location>
        <begin position="125"/>
        <end position="150"/>
    </location>
</feature>
<evidence type="ECO:0000256" key="2">
    <source>
        <dbReference type="ARBA" id="ARBA00004141"/>
    </source>
</evidence>
<evidence type="ECO:0000256" key="9">
    <source>
        <dbReference type="ARBA" id="ARBA00023049"/>
    </source>
</evidence>
<feature type="transmembrane region" description="Helical" evidence="11">
    <location>
        <begin position="398"/>
        <end position="419"/>
    </location>
</feature>
<evidence type="ECO:0000256" key="7">
    <source>
        <dbReference type="ARBA" id="ARBA00022833"/>
    </source>
</evidence>
<dbReference type="SMART" id="SM00228">
    <property type="entry name" value="PDZ"/>
    <property type="match status" value="1"/>
</dbReference>
<evidence type="ECO:0000256" key="6">
    <source>
        <dbReference type="ARBA" id="ARBA00022801"/>
    </source>
</evidence>
<evidence type="ECO:0000256" key="11">
    <source>
        <dbReference type="SAM" id="Phobius"/>
    </source>
</evidence>
<dbReference type="Pfam" id="PF02163">
    <property type="entry name" value="Peptidase_M50"/>
    <property type="match status" value="1"/>
</dbReference>